<dbReference type="PRINTS" id="PR00469">
    <property type="entry name" value="PNDRDTASEII"/>
</dbReference>
<dbReference type="PANTHER" id="PTHR48105">
    <property type="entry name" value="THIOREDOXIN REDUCTASE 1-RELATED-RELATED"/>
    <property type="match status" value="1"/>
</dbReference>
<dbReference type="InterPro" id="IPR005982">
    <property type="entry name" value="Thioredox_Rdtase"/>
</dbReference>
<keyword evidence="6 7" id="KW-0676">Redox-active center</keyword>
<dbReference type="SUPFAM" id="SSF51905">
    <property type="entry name" value="FAD/NAD(P)-binding domain"/>
    <property type="match status" value="1"/>
</dbReference>
<dbReference type="AlphaFoldDB" id="A0A1J1DVE3"/>
<dbReference type="EMBL" id="AP017368">
    <property type="protein sequence ID" value="BAV91836.1"/>
    <property type="molecule type" value="Genomic_DNA"/>
</dbReference>
<evidence type="ECO:0000256" key="3">
    <source>
        <dbReference type="ARBA" id="ARBA00022827"/>
    </source>
</evidence>
<evidence type="ECO:0000256" key="4">
    <source>
        <dbReference type="ARBA" id="ARBA00023002"/>
    </source>
</evidence>
<comment type="similarity">
    <text evidence="1 7">Belongs to the class-II pyridine nucleotide-disulfide oxidoreductase family.</text>
</comment>
<sequence>MHDAIVIGAGPAGITASLYLARSACSVLLFEQMTPGGQILMTDILENYPGHPKGIKGYELSDLFLAHLDGLAVERVSGTVESVSGAAGNFVARSDGNDYAGKTMLVCTGARHRNLGLENETKLVGRGVSYCALCDGNFFRGQTVAVVGGGNSALEEALYLSKIADKVYLIHRRDSFRGAKTYLERLEKASDKVSILHDTVISSLHGETALTGLTLKNVHSGKERHLSVDGLFVYVGFTPMTDCLPENLVRDSHGFITTDTEMRTNIPGIFAAGDIRSKLCRQVITASGDGATAAQAAFVFLEQLHV</sequence>
<dbReference type="GO" id="GO:0004791">
    <property type="term" value="F:thioredoxin-disulfide reductase (NADPH) activity"/>
    <property type="evidence" value="ECO:0007669"/>
    <property type="project" value="UniProtKB-UniRule"/>
</dbReference>
<dbReference type="EC" id="1.8.1.9" evidence="7"/>
<evidence type="ECO:0000256" key="5">
    <source>
        <dbReference type="ARBA" id="ARBA00023157"/>
    </source>
</evidence>
<evidence type="ECO:0000256" key="1">
    <source>
        <dbReference type="ARBA" id="ARBA00009333"/>
    </source>
</evidence>
<dbReference type="InterPro" id="IPR008255">
    <property type="entry name" value="Pyr_nucl-diS_OxRdtase_2_AS"/>
</dbReference>
<comment type="subunit">
    <text evidence="7">Homodimer.</text>
</comment>
<protein>
    <recommendedName>
        <fullName evidence="7">Thioredoxin reductase</fullName>
        <ecNumber evidence="7">1.8.1.9</ecNumber>
    </recommendedName>
</protein>
<evidence type="ECO:0000256" key="2">
    <source>
        <dbReference type="ARBA" id="ARBA00022630"/>
    </source>
</evidence>
<dbReference type="Gene3D" id="3.50.50.60">
    <property type="entry name" value="FAD/NAD(P)-binding domain"/>
    <property type="match status" value="2"/>
</dbReference>
<feature type="domain" description="FAD/NAD(P)-binding" evidence="9">
    <location>
        <begin position="3"/>
        <end position="290"/>
    </location>
</feature>
<dbReference type="GO" id="GO:0019430">
    <property type="term" value="P:removal of superoxide radicals"/>
    <property type="evidence" value="ECO:0007669"/>
    <property type="project" value="UniProtKB-UniRule"/>
</dbReference>
<dbReference type="Pfam" id="PF07992">
    <property type="entry name" value="Pyr_redox_2"/>
    <property type="match status" value="1"/>
</dbReference>
<dbReference type="InterPro" id="IPR036188">
    <property type="entry name" value="FAD/NAD-bd_sf"/>
</dbReference>
<keyword evidence="3 7" id="KW-0274">FAD</keyword>
<keyword evidence="11" id="KW-1185">Reference proteome</keyword>
<evidence type="ECO:0000256" key="8">
    <source>
        <dbReference type="RuleBase" id="RU003881"/>
    </source>
</evidence>
<evidence type="ECO:0000313" key="10">
    <source>
        <dbReference type="EMBL" id="BAV91836.1"/>
    </source>
</evidence>
<proteinExistence type="inferred from homology"/>
<comment type="cofactor">
    <cofactor evidence="8">
        <name>FAD</name>
        <dbReference type="ChEBI" id="CHEBI:57692"/>
    </cofactor>
    <text evidence="8">Binds 1 FAD per subunit.</text>
</comment>
<dbReference type="NCBIfam" id="TIGR01292">
    <property type="entry name" value="TRX_reduct"/>
    <property type="match status" value="1"/>
</dbReference>
<reference evidence="10 11" key="1">
    <citation type="journal article" date="2017" name="ISME J.">
        <title>Genome of 'Ca. Desulfovibrio trichonymphae', an H2-oxidizing bacterium in a tripartite symbiotic system within a protist cell in the termite gut.</title>
        <authorList>
            <person name="Kuwahara H."/>
            <person name="Yuki M."/>
            <person name="Izawa K."/>
            <person name="Ohkuma M."/>
            <person name="Hongoh Y."/>
        </authorList>
    </citation>
    <scope>NUCLEOTIDE SEQUENCE [LARGE SCALE GENOMIC DNA]</scope>
    <source>
        <strain evidence="10 11">Rs-N31</strain>
    </source>
</reference>
<accession>A0A1J1DVE3</accession>
<evidence type="ECO:0000256" key="6">
    <source>
        <dbReference type="ARBA" id="ARBA00023284"/>
    </source>
</evidence>
<evidence type="ECO:0000256" key="7">
    <source>
        <dbReference type="RuleBase" id="RU003880"/>
    </source>
</evidence>
<keyword evidence="2 7" id="KW-0285">Flavoprotein</keyword>
<dbReference type="PROSITE" id="PS00573">
    <property type="entry name" value="PYRIDINE_REDOX_2"/>
    <property type="match status" value="1"/>
</dbReference>
<name>A0A1J1DVE3_9BACT</name>
<organism evidence="10 11">
    <name type="scientific">Candidatus Desulfovibrio trichonymphae</name>
    <dbReference type="NCBI Taxonomy" id="1725232"/>
    <lineage>
        <taxon>Bacteria</taxon>
        <taxon>Pseudomonadati</taxon>
        <taxon>Thermodesulfobacteriota</taxon>
        <taxon>Desulfovibrionia</taxon>
        <taxon>Desulfovibrionales</taxon>
        <taxon>Desulfovibrionaceae</taxon>
        <taxon>Desulfovibrio</taxon>
    </lineage>
</organism>
<keyword evidence="4 7" id="KW-0560">Oxidoreductase</keyword>
<evidence type="ECO:0000259" key="9">
    <source>
        <dbReference type="Pfam" id="PF07992"/>
    </source>
</evidence>
<dbReference type="InterPro" id="IPR050097">
    <property type="entry name" value="Ferredoxin-NADP_redctase_2"/>
</dbReference>
<evidence type="ECO:0000313" key="11">
    <source>
        <dbReference type="Proteomes" id="UP000242645"/>
    </source>
</evidence>
<keyword evidence="8" id="KW-0521">NADP</keyword>
<dbReference type="InterPro" id="IPR023753">
    <property type="entry name" value="FAD/NAD-binding_dom"/>
</dbReference>
<dbReference type="GO" id="GO:0005737">
    <property type="term" value="C:cytoplasm"/>
    <property type="evidence" value="ECO:0007669"/>
    <property type="project" value="InterPro"/>
</dbReference>
<gene>
    <name evidence="10" type="primary">trxB</name>
    <name evidence="10" type="ORF">RSDT_0324</name>
</gene>
<comment type="catalytic activity">
    <reaction evidence="7">
        <text>[thioredoxin]-dithiol + NADP(+) = [thioredoxin]-disulfide + NADPH + H(+)</text>
        <dbReference type="Rhea" id="RHEA:20345"/>
        <dbReference type="Rhea" id="RHEA-COMP:10698"/>
        <dbReference type="Rhea" id="RHEA-COMP:10700"/>
        <dbReference type="ChEBI" id="CHEBI:15378"/>
        <dbReference type="ChEBI" id="CHEBI:29950"/>
        <dbReference type="ChEBI" id="CHEBI:50058"/>
        <dbReference type="ChEBI" id="CHEBI:57783"/>
        <dbReference type="ChEBI" id="CHEBI:58349"/>
        <dbReference type="EC" id="1.8.1.9"/>
    </reaction>
</comment>
<dbReference type="KEGG" id="dtr:RSDT_0324"/>
<dbReference type="PRINTS" id="PR00368">
    <property type="entry name" value="FADPNR"/>
</dbReference>
<keyword evidence="5" id="KW-1015">Disulfide bond</keyword>
<dbReference type="Proteomes" id="UP000242645">
    <property type="component" value="Chromosome"/>
</dbReference>